<evidence type="ECO:0000313" key="3">
    <source>
        <dbReference type="EMBL" id="KAF2311251.1"/>
    </source>
</evidence>
<gene>
    <name evidence="3" type="ORF">GH714_021191</name>
</gene>
<feature type="domain" description="Calmodulin-binding" evidence="2">
    <location>
        <begin position="93"/>
        <end position="171"/>
    </location>
</feature>
<dbReference type="InterPro" id="IPR012417">
    <property type="entry name" value="CaM-bd_dom_pln"/>
</dbReference>
<protein>
    <recommendedName>
        <fullName evidence="2">Calmodulin-binding domain-containing protein</fullName>
    </recommendedName>
</protein>
<evidence type="ECO:0000256" key="1">
    <source>
        <dbReference type="SAM" id="MobiDB-lite"/>
    </source>
</evidence>
<name>A0A6A6MBW7_HEVBR</name>
<evidence type="ECO:0000313" key="4">
    <source>
        <dbReference type="Proteomes" id="UP000467840"/>
    </source>
</evidence>
<dbReference type="PANTHER" id="PTHR33349:SF26">
    <property type="entry name" value="CALMODULIN-BINDING DOMAIN-CONTAINING PROTEIN"/>
    <property type="match status" value="1"/>
</dbReference>
<accession>A0A6A6MBW7</accession>
<dbReference type="Pfam" id="PF07839">
    <property type="entry name" value="CaM_binding"/>
    <property type="match status" value="1"/>
</dbReference>
<dbReference type="GO" id="GO:0005516">
    <property type="term" value="F:calmodulin binding"/>
    <property type="evidence" value="ECO:0007669"/>
    <property type="project" value="InterPro"/>
</dbReference>
<sequence length="174" mass="19851">MLENLNVPLPAMEKILRRTRYGIHVSRSPKSSENGSLRHTKQGIHVTQASISSLASSKSSHGLVNKANARLRLVSPRKDGLVSTKDPESPPRKLSFRKEKVVELRPVISPPRTLNFRRRRFSDSQIDKVETTESTFKNIEIHVDEGDTSVEKSESEKVVFKYQDVEEKKWSRIC</sequence>
<keyword evidence="4" id="KW-1185">Reference proteome</keyword>
<reference evidence="3 4" key="1">
    <citation type="journal article" date="2020" name="Mol. Plant">
        <title>The Chromosome-Based Rubber Tree Genome Provides New Insights into Spurge Genome Evolution and Rubber Biosynthesis.</title>
        <authorList>
            <person name="Liu J."/>
            <person name="Shi C."/>
            <person name="Shi C.C."/>
            <person name="Li W."/>
            <person name="Zhang Q.J."/>
            <person name="Zhang Y."/>
            <person name="Li K."/>
            <person name="Lu H.F."/>
            <person name="Shi C."/>
            <person name="Zhu S.T."/>
            <person name="Xiao Z.Y."/>
            <person name="Nan H."/>
            <person name="Yue Y."/>
            <person name="Zhu X.G."/>
            <person name="Wu Y."/>
            <person name="Hong X.N."/>
            <person name="Fan G.Y."/>
            <person name="Tong Y."/>
            <person name="Zhang D."/>
            <person name="Mao C.L."/>
            <person name="Liu Y.L."/>
            <person name="Hao S.J."/>
            <person name="Liu W.Q."/>
            <person name="Lv M.Q."/>
            <person name="Zhang H.B."/>
            <person name="Liu Y."/>
            <person name="Hu-Tang G.R."/>
            <person name="Wang J.P."/>
            <person name="Wang J.H."/>
            <person name="Sun Y.H."/>
            <person name="Ni S.B."/>
            <person name="Chen W.B."/>
            <person name="Zhang X.C."/>
            <person name="Jiao Y.N."/>
            <person name="Eichler E.E."/>
            <person name="Li G.H."/>
            <person name="Liu X."/>
            <person name="Gao L.Z."/>
        </authorList>
    </citation>
    <scope>NUCLEOTIDE SEQUENCE [LARGE SCALE GENOMIC DNA]</scope>
    <source>
        <strain evidence="4">cv. GT1</strain>
        <tissue evidence="3">Leaf</tissue>
    </source>
</reference>
<evidence type="ECO:0000259" key="2">
    <source>
        <dbReference type="Pfam" id="PF07839"/>
    </source>
</evidence>
<feature type="compositionally biased region" description="Basic and acidic residues" evidence="1">
    <location>
        <begin position="76"/>
        <end position="94"/>
    </location>
</feature>
<comment type="caution">
    <text evidence="3">The sequence shown here is derived from an EMBL/GenBank/DDBJ whole genome shotgun (WGS) entry which is preliminary data.</text>
</comment>
<feature type="region of interest" description="Disordered" evidence="1">
    <location>
        <begin position="75"/>
        <end position="94"/>
    </location>
</feature>
<dbReference type="EMBL" id="JAAGAX010000006">
    <property type="protein sequence ID" value="KAF2311251.1"/>
    <property type="molecule type" value="Genomic_DNA"/>
</dbReference>
<proteinExistence type="predicted"/>
<dbReference type="AlphaFoldDB" id="A0A6A6MBW7"/>
<dbReference type="Proteomes" id="UP000467840">
    <property type="component" value="Chromosome 14"/>
</dbReference>
<organism evidence="3 4">
    <name type="scientific">Hevea brasiliensis</name>
    <name type="common">Para rubber tree</name>
    <name type="synonym">Siphonia brasiliensis</name>
    <dbReference type="NCBI Taxonomy" id="3981"/>
    <lineage>
        <taxon>Eukaryota</taxon>
        <taxon>Viridiplantae</taxon>
        <taxon>Streptophyta</taxon>
        <taxon>Embryophyta</taxon>
        <taxon>Tracheophyta</taxon>
        <taxon>Spermatophyta</taxon>
        <taxon>Magnoliopsida</taxon>
        <taxon>eudicotyledons</taxon>
        <taxon>Gunneridae</taxon>
        <taxon>Pentapetalae</taxon>
        <taxon>rosids</taxon>
        <taxon>fabids</taxon>
        <taxon>Malpighiales</taxon>
        <taxon>Euphorbiaceae</taxon>
        <taxon>Crotonoideae</taxon>
        <taxon>Micrandreae</taxon>
        <taxon>Hevea</taxon>
    </lineage>
</organism>
<dbReference type="PANTHER" id="PTHR33349">
    <property type="entry name" value="EMB|CAB62594.1"/>
    <property type="match status" value="1"/>
</dbReference>